<dbReference type="GO" id="GO:0006355">
    <property type="term" value="P:regulation of DNA-templated transcription"/>
    <property type="evidence" value="ECO:0007669"/>
    <property type="project" value="InterPro"/>
</dbReference>
<evidence type="ECO:0000256" key="6">
    <source>
        <dbReference type="ARBA" id="ARBA00023026"/>
    </source>
</evidence>
<dbReference type="GO" id="GO:0000976">
    <property type="term" value="F:transcription cis-regulatory region binding"/>
    <property type="evidence" value="ECO:0007669"/>
    <property type="project" value="TreeGrafter"/>
</dbReference>
<dbReference type="PANTHER" id="PTHR48111:SF49">
    <property type="entry name" value="HEME RESPONSE REGULATOR HSSR"/>
    <property type="match status" value="1"/>
</dbReference>
<dbReference type="SMART" id="SM00862">
    <property type="entry name" value="Trans_reg_C"/>
    <property type="match status" value="1"/>
</dbReference>
<evidence type="ECO:0000256" key="9">
    <source>
        <dbReference type="ARBA" id="ARBA00023163"/>
    </source>
</evidence>
<comment type="caution">
    <text evidence="16">The sequence shown here is derived from an EMBL/GenBank/DDBJ whole genome shotgun (WGS) entry which is preliminary data.</text>
</comment>
<evidence type="ECO:0000256" key="1">
    <source>
        <dbReference type="ARBA" id="ARBA00004496"/>
    </source>
</evidence>
<keyword evidence="17" id="KW-1185">Reference proteome</keyword>
<dbReference type="PATRIC" id="fig|1449336.4.peg.1428"/>
<evidence type="ECO:0000256" key="7">
    <source>
        <dbReference type="ARBA" id="ARBA00023125"/>
    </source>
</evidence>
<dbReference type="EMBL" id="JQBS01000032">
    <property type="protein sequence ID" value="KRN56285.1"/>
    <property type="molecule type" value="Genomic_DNA"/>
</dbReference>
<keyword evidence="6" id="KW-0843">Virulence</keyword>
<evidence type="ECO:0000256" key="5">
    <source>
        <dbReference type="ARBA" id="ARBA00023015"/>
    </source>
</evidence>
<feature type="domain" description="Response regulatory" evidence="14">
    <location>
        <begin position="3"/>
        <end position="116"/>
    </location>
</feature>
<dbReference type="InterPro" id="IPR039420">
    <property type="entry name" value="WalR-like"/>
</dbReference>
<evidence type="ECO:0000259" key="14">
    <source>
        <dbReference type="PROSITE" id="PS50110"/>
    </source>
</evidence>
<proteinExistence type="predicted"/>
<dbReference type="RefSeq" id="WP_034570244.1">
    <property type="nucleotide sequence ID" value="NZ_JQBS01000032.1"/>
</dbReference>
<evidence type="ECO:0000256" key="3">
    <source>
        <dbReference type="ARBA" id="ARBA00022553"/>
    </source>
</evidence>
<evidence type="ECO:0000256" key="2">
    <source>
        <dbReference type="ARBA" id="ARBA00022490"/>
    </source>
</evidence>
<dbReference type="Proteomes" id="UP000051658">
    <property type="component" value="Unassembled WGS sequence"/>
</dbReference>
<evidence type="ECO:0000256" key="4">
    <source>
        <dbReference type="ARBA" id="ARBA00023012"/>
    </source>
</evidence>
<keyword evidence="2" id="KW-0963">Cytoplasm</keyword>
<dbReference type="InterPro" id="IPR001789">
    <property type="entry name" value="Sig_transdc_resp-reg_receiver"/>
</dbReference>
<dbReference type="Pfam" id="PF00486">
    <property type="entry name" value="Trans_reg_C"/>
    <property type="match status" value="1"/>
</dbReference>
<dbReference type="CDD" id="cd00383">
    <property type="entry name" value="trans_reg_C"/>
    <property type="match status" value="1"/>
</dbReference>
<dbReference type="Gene3D" id="1.10.10.10">
    <property type="entry name" value="Winged helix-like DNA-binding domain superfamily/Winged helix DNA-binding domain"/>
    <property type="match status" value="1"/>
</dbReference>
<evidence type="ECO:0000313" key="16">
    <source>
        <dbReference type="EMBL" id="KRN56285.1"/>
    </source>
</evidence>
<dbReference type="InterPro" id="IPR036388">
    <property type="entry name" value="WH-like_DNA-bd_sf"/>
</dbReference>
<evidence type="ECO:0000256" key="12">
    <source>
        <dbReference type="PROSITE-ProRule" id="PRU00169"/>
    </source>
</evidence>
<dbReference type="FunFam" id="1.10.10.10:FF:000018">
    <property type="entry name" value="DNA-binding response regulator ResD"/>
    <property type="match status" value="1"/>
</dbReference>
<dbReference type="GeneID" id="89588652"/>
<dbReference type="GO" id="GO:0000156">
    <property type="term" value="F:phosphorelay response regulator activity"/>
    <property type="evidence" value="ECO:0007669"/>
    <property type="project" value="TreeGrafter"/>
</dbReference>
<keyword evidence="5" id="KW-0805">Transcription regulation</keyword>
<keyword evidence="3 12" id="KW-0597">Phosphoprotein</keyword>
<keyword evidence="8" id="KW-0010">Activator</keyword>
<dbReference type="PROSITE" id="PS51755">
    <property type="entry name" value="OMPR_PHOB"/>
    <property type="match status" value="1"/>
</dbReference>
<dbReference type="FunFam" id="3.40.50.2300:FF:000001">
    <property type="entry name" value="DNA-binding response regulator PhoB"/>
    <property type="match status" value="1"/>
</dbReference>
<feature type="domain" description="OmpR/PhoB-type" evidence="15">
    <location>
        <begin position="124"/>
        <end position="221"/>
    </location>
</feature>
<dbReference type="InterPro" id="IPR011006">
    <property type="entry name" value="CheY-like_superfamily"/>
</dbReference>
<evidence type="ECO:0000313" key="17">
    <source>
        <dbReference type="Proteomes" id="UP000051658"/>
    </source>
</evidence>
<comment type="function">
    <text evidence="10">Member of the two-component regulatory system HssS/HssR involved in intracellular heme homeostasis and tempering of staphylococcal virulence. Phosphorylated HssR binds to a direct repeat sequence within hrtAB promoter and activates the expression of hrtAB, an efflux pump, in response to extracellular heme, hemin, hemoglobin or blood.</text>
</comment>
<evidence type="ECO:0000256" key="8">
    <source>
        <dbReference type="ARBA" id="ARBA00023159"/>
    </source>
</evidence>
<reference evidence="16 17" key="1">
    <citation type="journal article" date="2015" name="Genome Announc.">
        <title>Expanding the biotechnology potential of lactobacilli through comparative genomics of 213 strains and associated genera.</title>
        <authorList>
            <person name="Sun Z."/>
            <person name="Harris H.M."/>
            <person name="McCann A."/>
            <person name="Guo C."/>
            <person name="Argimon S."/>
            <person name="Zhang W."/>
            <person name="Yang X."/>
            <person name="Jeffery I.B."/>
            <person name="Cooney J.C."/>
            <person name="Kagawa T.F."/>
            <person name="Liu W."/>
            <person name="Song Y."/>
            <person name="Salvetti E."/>
            <person name="Wrobel A."/>
            <person name="Rasinkangas P."/>
            <person name="Parkhill J."/>
            <person name="Rea M.C."/>
            <person name="O'Sullivan O."/>
            <person name="Ritari J."/>
            <person name="Douillard F.P."/>
            <person name="Paul Ross R."/>
            <person name="Yang R."/>
            <person name="Briner A.E."/>
            <person name="Felis G.E."/>
            <person name="de Vos W.M."/>
            <person name="Barrangou R."/>
            <person name="Klaenhammer T.R."/>
            <person name="Caufield P.W."/>
            <person name="Cui Y."/>
            <person name="Zhang H."/>
            <person name="O'Toole P.W."/>
        </authorList>
    </citation>
    <scope>NUCLEOTIDE SEQUENCE [LARGE SCALE GENOMIC DNA]</scope>
    <source>
        <strain evidence="16 17">DSM 20623</strain>
    </source>
</reference>
<accession>A0A0R2I4A7</accession>
<feature type="DNA-binding region" description="OmpR/PhoB-type" evidence="13">
    <location>
        <begin position="124"/>
        <end position="221"/>
    </location>
</feature>
<dbReference type="Gene3D" id="3.40.50.2300">
    <property type="match status" value="1"/>
</dbReference>
<dbReference type="GO" id="GO:0005829">
    <property type="term" value="C:cytosol"/>
    <property type="evidence" value="ECO:0007669"/>
    <property type="project" value="TreeGrafter"/>
</dbReference>
<dbReference type="CDD" id="cd17574">
    <property type="entry name" value="REC_OmpR"/>
    <property type="match status" value="1"/>
</dbReference>
<name>A0A0R2I4A7_CARDV</name>
<keyword evidence="4" id="KW-0902">Two-component regulatory system</keyword>
<protein>
    <recommendedName>
        <fullName evidence="11">Heme response regulator HssR</fullName>
    </recommendedName>
</protein>
<dbReference type="GO" id="GO:0032993">
    <property type="term" value="C:protein-DNA complex"/>
    <property type="evidence" value="ECO:0007669"/>
    <property type="project" value="TreeGrafter"/>
</dbReference>
<keyword evidence="9" id="KW-0804">Transcription</keyword>
<sequence>MKTILIADDDSNINKMVQRFLESLSYRVVTATDGAEAIDAIETHSIDLAILDIMMPLKNGYEVCQEIRQQYSIPIILLTAKGEIVDKEKGFQAGTDDYMTKPFELKELEFRMNALFRRYQIPNNPLITIGKLTIDQKNYLVTLGSKELFLPLKEFELLTKLASYPKKIFTRDELIESIWGMDYEGNDRTVDVHIKRLREHLTKDSGVAITTIRGLGYRLEEQV</sequence>
<dbReference type="Gene3D" id="6.10.250.690">
    <property type="match status" value="1"/>
</dbReference>
<evidence type="ECO:0000256" key="11">
    <source>
        <dbReference type="ARBA" id="ARBA00039976"/>
    </source>
</evidence>
<gene>
    <name evidence="16" type="ORF">IV74_GL001398</name>
</gene>
<comment type="subcellular location">
    <subcellularLocation>
        <location evidence="1">Cytoplasm</location>
    </subcellularLocation>
</comment>
<keyword evidence="7 13" id="KW-0238">DNA-binding</keyword>
<dbReference type="SMART" id="SM00448">
    <property type="entry name" value="REC"/>
    <property type="match status" value="1"/>
</dbReference>
<feature type="modified residue" description="4-aspartylphosphate" evidence="12">
    <location>
        <position position="52"/>
    </location>
</feature>
<evidence type="ECO:0000256" key="13">
    <source>
        <dbReference type="PROSITE-ProRule" id="PRU01091"/>
    </source>
</evidence>
<evidence type="ECO:0000256" key="10">
    <source>
        <dbReference type="ARBA" id="ARBA00037471"/>
    </source>
</evidence>
<evidence type="ECO:0000259" key="15">
    <source>
        <dbReference type="PROSITE" id="PS51755"/>
    </source>
</evidence>
<dbReference type="AlphaFoldDB" id="A0A0R2I4A7"/>
<dbReference type="PANTHER" id="PTHR48111">
    <property type="entry name" value="REGULATOR OF RPOS"/>
    <property type="match status" value="1"/>
</dbReference>
<dbReference type="Pfam" id="PF00072">
    <property type="entry name" value="Response_reg"/>
    <property type="match status" value="1"/>
</dbReference>
<dbReference type="eggNOG" id="COG0745">
    <property type="taxonomic scope" value="Bacteria"/>
</dbReference>
<dbReference type="InterPro" id="IPR001867">
    <property type="entry name" value="OmpR/PhoB-type_DNA-bd"/>
</dbReference>
<dbReference type="PROSITE" id="PS50110">
    <property type="entry name" value="RESPONSE_REGULATORY"/>
    <property type="match status" value="1"/>
</dbReference>
<dbReference type="SUPFAM" id="SSF52172">
    <property type="entry name" value="CheY-like"/>
    <property type="match status" value="1"/>
</dbReference>
<organism evidence="16 17">
    <name type="scientific">Carnobacterium divergens DSM 20623</name>
    <dbReference type="NCBI Taxonomy" id="1449336"/>
    <lineage>
        <taxon>Bacteria</taxon>
        <taxon>Bacillati</taxon>
        <taxon>Bacillota</taxon>
        <taxon>Bacilli</taxon>
        <taxon>Lactobacillales</taxon>
        <taxon>Carnobacteriaceae</taxon>
        <taxon>Carnobacterium</taxon>
    </lineage>
</organism>